<dbReference type="Proteomes" id="UP000037696">
    <property type="component" value="Unassembled WGS sequence"/>
</dbReference>
<sequence length="71" mass="8539">MERAYLCCTSWLDTNTDLTPNLWRHVHSLRISRAMRRFHYLSISLLGFPQLGTYSVCVLYFIVWFNLKVFH</sequence>
<comment type="caution">
    <text evidence="2">The sequence shown here is derived from an EMBL/GenBank/DDBJ whole genome shotgun (WGS) entry which is preliminary data.</text>
</comment>
<keyword evidence="3" id="KW-1185">Reference proteome</keyword>
<feature type="transmembrane region" description="Helical" evidence="1">
    <location>
        <begin position="40"/>
        <end position="65"/>
    </location>
</feature>
<dbReference type="EMBL" id="LHQQ01000114">
    <property type="protein sequence ID" value="KOS42118.1"/>
    <property type="molecule type" value="Genomic_DNA"/>
</dbReference>
<protein>
    <submittedName>
        <fullName evidence="2">Uncharacterized protein</fullName>
    </submittedName>
</protein>
<proteinExistence type="predicted"/>
<evidence type="ECO:0000256" key="1">
    <source>
        <dbReference type="SAM" id="Phobius"/>
    </source>
</evidence>
<keyword evidence="1" id="KW-0812">Transmembrane</keyword>
<evidence type="ECO:0000313" key="2">
    <source>
        <dbReference type="EMBL" id="KOS42118.1"/>
    </source>
</evidence>
<gene>
    <name evidence="2" type="ORF">ACN38_g7040</name>
</gene>
<organism evidence="2 3">
    <name type="scientific">Penicillium nordicum</name>
    <dbReference type="NCBI Taxonomy" id="229535"/>
    <lineage>
        <taxon>Eukaryota</taxon>
        <taxon>Fungi</taxon>
        <taxon>Dikarya</taxon>
        <taxon>Ascomycota</taxon>
        <taxon>Pezizomycotina</taxon>
        <taxon>Eurotiomycetes</taxon>
        <taxon>Eurotiomycetidae</taxon>
        <taxon>Eurotiales</taxon>
        <taxon>Aspergillaceae</taxon>
        <taxon>Penicillium</taxon>
    </lineage>
</organism>
<keyword evidence="1" id="KW-0472">Membrane</keyword>
<keyword evidence="1" id="KW-1133">Transmembrane helix</keyword>
<evidence type="ECO:0000313" key="3">
    <source>
        <dbReference type="Proteomes" id="UP000037696"/>
    </source>
</evidence>
<name>A0A0M8NZL3_9EURO</name>
<reference evidence="2 3" key="1">
    <citation type="submission" date="2015-08" db="EMBL/GenBank/DDBJ databases">
        <title>Genome sequencing of Penicillium nordicum.</title>
        <authorList>
            <person name="Nguyen H.D."/>
            <person name="Seifert K.A."/>
        </authorList>
    </citation>
    <scope>NUCLEOTIDE SEQUENCE [LARGE SCALE GENOMIC DNA]</scope>
    <source>
        <strain evidence="2 3">DAOMC 185683</strain>
    </source>
</reference>
<accession>A0A0M8NZL3</accession>
<dbReference type="AlphaFoldDB" id="A0A0M8NZL3"/>